<comment type="caution">
    <text evidence="2">The sequence shown here is derived from an EMBL/GenBank/DDBJ whole genome shotgun (WGS) entry which is preliminary data.</text>
</comment>
<evidence type="ECO:0000256" key="1">
    <source>
        <dbReference type="SAM" id="MobiDB-lite"/>
    </source>
</evidence>
<dbReference type="STRING" id="1447883.A0A2B7YKL8"/>
<dbReference type="PANTHER" id="PTHR42085:SF1">
    <property type="entry name" value="F-BOX DOMAIN-CONTAINING PROTEIN"/>
    <property type="match status" value="1"/>
</dbReference>
<evidence type="ECO:0000313" key="3">
    <source>
        <dbReference type="Proteomes" id="UP000224634"/>
    </source>
</evidence>
<protein>
    <submittedName>
        <fullName evidence="2">Uncharacterized protein</fullName>
    </submittedName>
</protein>
<proteinExistence type="predicted"/>
<gene>
    <name evidence="2" type="ORF">AJ80_03042</name>
</gene>
<organism evidence="2 3">
    <name type="scientific">Polytolypa hystricis (strain UAMH7299)</name>
    <dbReference type="NCBI Taxonomy" id="1447883"/>
    <lineage>
        <taxon>Eukaryota</taxon>
        <taxon>Fungi</taxon>
        <taxon>Dikarya</taxon>
        <taxon>Ascomycota</taxon>
        <taxon>Pezizomycotina</taxon>
        <taxon>Eurotiomycetes</taxon>
        <taxon>Eurotiomycetidae</taxon>
        <taxon>Onygenales</taxon>
        <taxon>Onygenales incertae sedis</taxon>
        <taxon>Polytolypa</taxon>
    </lineage>
</organism>
<evidence type="ECO:0000313" key="2">
    <source>
        <dbReference type="EMBL" id="PGH21609.1"/>
    </source>
</evidence>
<reference evidence="2 3" key="1">
    <citation type="submission" date="2017-10" db="EMBL/GenBank/DDBJ databases">
        <title>Comparative genomics in systemic dimorphic fungi from Ajellomycetaceae.</title>
        <authorList>
            <person name="Munoz J.F."/>
            <person name="Mcewen J.G."/>
            <person name="Clay O.K."/>
            <person name="Cuomo C.A."/>
        </authorList>
    </citation>
    <scope>NUCLEOTIDE SEQUENCE [LARGE SCALE GENOMIC DNA]</scope>
    <source>
        <strain evidence="2 3">UAMH7299</strain>
    </source>
</reference>
<dbReference type="EMBL" id="PDNA01000032">
    <property type="protein sequence ID" value="PGH21609.1"/>
    <property type="molecule type" value="Genomic_DNA"/>
</dbReference>
<dbReference type="Proteomes" id="UP000224634">
    <property type="component" value="Unassembled WGS sequence"/>
</dbReference>
<dbReference type="AlphaFoldDB" id="A0A2B7YKL8"/>
<name>A0A2B7YKL8_POLH7</name>
<dbReference type="InterPro" id="IPR038883">
    <property type="entry name" value="AN11006-like"/>
</dbReference>
<accession>A0A2B7YKL8</accession>
<dbReference type="PANTHER" id="PTHR42085">
    <property type="entry name" value="F-BOX DOMAIN-CONTAINING PROTEIN"/>
    <property type="match status" value="1"/>
</dbReference>
<keyword evidence="3" id="KW-1185">Reference proteome</keyword>
<sequence length="367" mass="43111">MDGQSLRSLFTGIYLETQEILACALLTDEDPQPKAIDNQKSSPFFTLLPPEIRNRIYELAFQSTYRYSKPYDRNQMFYRPDFEYARRTNISLLQTCQLAYAEASLIPPAINKHTFWYHGAPPGIRNSNSPVSYFRDMRWEQCAVVQHLHFFGQQYWLDSDSFSRVCHTIYRIGVAPKKISLTLRHSEWAKWDWSYIDSFGIDTFQEGHISPHNMPMEQQQQPTVDDRCWGFHFHQIPSLEVVEIEFEARMRKKAQIDDIAQRALTWKFRHHDQEEGYYLVVDRSKTKVSTWIGIKEGLLKRRTRRRRTLPAWVVHPVGHTGASNDDKSKDGATIETAGSQKREVDPEIEEEYYIVSMTWEKQRECAG</sequence>
<dbReference type="OrthoDB" id="288942at2759"/>
<feature type="region of interest" description="Disordered" evidence="1">
    <location>
        <begin position="316"/>
        <end position="345"/>
    </location>
</feature>